<organism evidence="2 3">
    <name type="scientific">Thiorhodococcus fuscus</name>
    <dbReference type="NCBI Taxonomy" id="527200"/>
    <lineage>
        <taxon>Bacteria</taxon>
        <taxon>Pseudomonadati</taxon>
        <taxon>Pseudomonadota</taxon>
        <taxon>Gammaproteobacteria</taxon>
        <taxon>Chromatiales</taxon>
        <taxon>Chromatiaceae</taxon>
        <taxon>Thiorhodococcus</taxon>
    </lineage>
</organism>
<dbReference type="RefSeq" id="WP_386022916.1">
    <property type="nucleotide sequence ID" value="NZ_JBHUHX010000004.1"/>
</dbReference>
<dbReference type="InterPro" id="IPR022686">
    <property type="entry name" value="G2P_N"/>
</dbReference>
<protein>
    <submittedName>
        <fullName evidence="2">Phage/plasmid replication protein, II/X family</fullName>
    </submittedName>
</protein>
<feature type="domain" description="Replication-associated protein G2P N-terminal" evidence="1">
    <location>
        <begin position="3"/>
        <end position="223"/>
    </location>
</feature>
<dbReference type="InterPro" id="IPR006516">
    <property type="entry name" value="G2P"/>
</dbReference>
<reference evidence="3" key="1">
    <citation type="journal article" date="2019" name="Int. J. Syst. Evol. Microbiol.">
        <title>The Global Catalogue of Microorganisms (GCM) 10K type strain sequencing project: providing services to taxonomists for standard genome sequencing and annotation.</title>
        <authorList>
            <consortium name="The Broad Institute Genomics Platform"/>
            <consortium name="The Broad Institute Genome Sequencing Center for Infectious Disease"/>
            <person name="Wu L."/>
            <person name="Ma J."/>
        </authorList>
    </citation>
    <scope>NUCLEOTIDE SEQUENCE [LARGE SCALE GENOMIC DNA]</scope>
    <source>
        <strain evidence="3">KACC 12597</strain>
    </source>
</reference>
<gene>
    <name evidence="2" type="ORF">ACFSJC_02850</name>
</gene>
<evidence type="ECO:0000313" key="3">
    <source>
        <dbReference type="Proteomes" id="UP001597337"/>
    </source>
</evidence>
<dbReference type="Pfam" id="PF05144">
    <property type="entry name" value="Phage_CRI"/>
    <property type="match status" value="1"/>
</dbReference>
<keyword evidence="3" id="KW-1185">Reference proteome</keyword>
<dbReference type="Proteomes" id="UP001597337">
    <property type="component" value="Unassembled WGS sequence"/>
</dbReference>
<proteinExistence type="predicted"/>
<dbReference type="NCBIfam" id="TIGR01629">
    <property type="entry name" value="rep_II_X"/>
    <property type="match status" value="1"/>
</dbReference>
<evidence type="ECO:0000313" key="2">
    <source>
        <dbReference type="EMBL" id="MFD2110779.1"/>
    </source>
</evidence>
<name>A0ABW4Y862_9GAMM</name>
<dbReference type="EMBL" id="JBHUHX010000004">
    <property type="protein sequence ID" value="MFD2110779.1"/>
    <property type="molecule type" value="Genomic_DNA"/>
</dbReference>
<accession>A0ABW4Y862</accession>
<sequence>MLIDWVTARVPLDCLRTKDRLRLRDLGDRIQRFNPATGEVAWETSAWDSIRSDSHAISYRCGSDALWMQGSPARVMGDGDAVFGSGASAALDLPGCVERMRDYVFGILDVRRKPPSAEFFLVSRVDVTENLLVGSLADVRAGLAELRGCEGGRYRVSQQAGDTVYWSQRSRLRKGKAYAKGPHLRYQMRKLDYHGRRYSDEELMMADCLLRLEHTLGAQWWRERAGNPWYQVTAKDLKSEWHSYFDRMLGKAEVTEMNIEEQVQQVAKTEGQAKAAIGCWALIKAYGWEKARDMTSRTTWYRNLSVLRAAGLSDADLSAGNVVAIRRPLIQCQTVESWQDLREKFALMRAA</sequence>
<comment type="caution">
    <text evidence="2">The sequence shown here is derived from an EMBL/GenBank/DDBJ whole genome shotgun (WGS) entry which is preliminary data.</text>
</comment>
<evidence type="ECO:0000259" key="1">
    <source>
        <dbReference type="Pfam" id="PF05144"/>
    </source>
</evidence>